<keyword evidence="4 7" id="KW-1133">Transmembrane helix</keyword>
<feature type="transmembrane region" description="Helical" evidence="7">
    <location>
        <begin position="589"/>
        <end position="611"/>
    </location>
</feature>
<feature type="transmembrane region" description="Helical" evidence="7">
    <location>
        <begin position="472"/>
        <end position="492"/>
    </location>
</feature>
<dbReference type="GO" id="GO:0022857">
    <property type="term" value="F:transmembrane transporter activity"/>
    <property type="evidence" value="ECO:0007669"/>
    <property type="project" value="InterPro"/>
</dbReference>
<protein>
    <submittedName>
        <fullName evidence="8">MFS transporter</fullName>
    </submittedName>
</protein>
<feature type="region of interest" description="Disordered" evidence="6">
    <location>
        <begin position="1"/>
        <end position="188"/>
    </location>
</feature>
<feature type="transmembrane region" description="Helical" evidence="7">
    <location>
        <begin position="504"/>
        <end position="522"/>
    </location>
</feature>
<dbReference type="Pfam" id="PF07690">
    <property type="entry name" value="MFS_1"/>
    <property type="match status" value="1"/>
</dbReference>
<dbReference type="SUPFAM" id="SSF81995">
    <property type="entry name" value="beta-sandwich domain of Sec23/24"/>
    <property type="match status" value="1"/>
</dbReference>
<dbReference type="SUPFAM" id="SSF103473">
    <property type="entry name" value="MFS general substrate transporter"/>
    <property type="match status" value="1"/>
</dbReference>
<keyword evidence="3 7" id="KW-0812">Transmembrane</keyword>
<name>A0A7G7MNM7_9PSEU</name>
<evidence type="ECO:0000256" key="5">
    <source>
        <dbReference type="ARBA" id="ARBA00023136"/>
    </source>
</evidence>
<organism evidence="8 9">
    <name type="scientific">Pseudonocardia petroleophila</name>
    <dbReference type="NCBI Taxonomy" id="37331"/>
    <lineage>
        <taxon>Bacteria</taxon>
        <taxon>Bacillati</taxon>
        <taxon>Actinomycetota</taxon>
        <taxon>Actinomycetes</taxon>
        <taxon>Pseudonocardiales</taxon>
        <taxon>Pseudonocardiaceae</taxon>
        <taxon>Pseudonocardia</taxon>
    </lineage>
</organism>
<dbReference type="KEGG" id="ppel:H6H00_11135"/>
<evidence type="ECO:0000256" key="6">
    <source>
        <dbReference type="SAM" id="MobiDB-lite"/>
    </source>
</evidence>
<dbReference type="EMBL" id="CP060131">
    <property type="protein sequence ID" value="QNG54388.1"/>
    <property type="molecule type" value="Genomic_DNA"/>
</dbReference>
<evidence type="ECO:0000313" key="9">
    <source>
        <dbReference type="Proteomes" id="UP000515728"/>
    </source>
</evidence>
<reference evidence="8 9" key="1">
    <citation type="submission" date="2020-08" db="EMBL/GenBank/DDBJ databases">
        <authorList>
            <person name="Mo P."/>
        </authorList>
    </citation>
    <scope>NUCLEOTIDE SEQUENCE [LARGE SCALE GENOMIC DNA]</scope>
    <source>
        <strain evidence="8 9">CGMCC 4.1532</strain>
    </source>
</reference>
<accession>A0A7G7MNM7</accession>
<feature type="transmembrane region" description="Helical" evidence="7">
    <location>
        <begin position="265"/>
        <end position="284"/>
    </location>
</feature>
<evidence type="ECO:0000256" key="1">
    <source>
        <dbReference type="ARBA" id="ARBA00004651"/>
    </source>
</evidence>
<dbReference type="PANTHER" id="PTHR23513:SF18">
    <property type="entry name" value="INTEGRAL MEMBRANE PROTEIN"/>
    <property type="match status" value="1"/>
</dbReference>
<evidence type="ECO:0000256" key="4">
    <source>
        <dbReference type="ARBA" id="ARBA00022989"/>
    </source>
</evidence>
<dbReference type="Gene3D" id="1.20.1250.20">
    <property type="entry name" value="MFS general substrate transporter like domains"/>
    <property type="match status" value="1"/>
</dbReference>
<dbReference type="AlphaFoldDB" id="A0A7G7MNM7"/>
<sequence>MRQNGSVARSGFPFLRRRTASRAPRPAGTPRPTAQFPAPHPTAPPATAAFPAAPHPTTPPEATPHQTAPHQTAPHQTAPHQTAPHQTAPHQTAPHPAVEHPTTPVDDRYAPRRRYPWHDDPGYDPAAHRRTPPPAPPWTPTTVTPPVPPQSWTPGPPDARDEVLWTEAGPPPVAEPEPAAAAPAAPKMPRKLTVTRVAAMRSRQITGNGIRAFQRAASADGADRSGLTALTYATMMTYAVDAAVAVALANTLFFAAATAESVTNVALYLAITVAPFAVVAPVIGPLLDRLQRGRRAALAVSFGGRAVLAVVMALNYDNWGLYPAALGVMVLSKTYHVLKSAVTPRVLPSRITLATTNSRLTTFGLVAGGVFGGTAAGIAALAGSPGALFFTAALAVAGTLLCLRIPRWVESTAGEVPAALRSTHRGRRRPVSRGVVVALWGNGSMRFLTGFLTLFVAFTVRAQAGEDPARQLFLIGIVGAAAGLGSFGGNAAGSRQRFSKIDTVIVGCIAVAVAAAVVAAVLPGIATAAIVALVASTCSALAKVCLDAVIQRDLPEESRASAFGRSETVLQLAWVFGGALGVLLPHDTYGLGFVVASAMVAIGGVQTALIARGHSILPFLAPRSEPARTRT</sequence>
<dbReference type="GO" id="GO:0005886">
    <property type="term" value="C:plasma membrane"/>
    <property type="evidence" value="ECO:0007669"/>
    <property type="project" value="UniProtKB-SubCell"/>
</dbReference>
<evidence type="ECO:0000256" key="2">
    <source>
        <dbReference type="ARBA" id="ARBA00022475"/>
    </source>
</evidence>
<keyword evidence="9" id="KW-1185">Reference proteome</keyword>
<evidence type="ECO:0000313" key="8">
    <source>
        <dbReference type="EMBL" id="QNG54388.1"/>
    </source>
</evidence>
<comment type="subcellular location">
    <subcellularLocation>
        <location evidence="1">Cell membrane</location>
        <topology evidence="1">Multi-pass membrane protein</topology>
    </subcellularLocation>
</comment>
<proteinExistence type="predicted"/>
<feature type="transmembrane region" description="Helical" evidence="7">
    <location>
        <begin position="435"/>
        <end position="460"/>
    </location>
</feature>
<feature type="transmembrane region" description="Helical" evidence="7">
    <location>
        <begin position="359"/>
        <end position="381"/>
    </location>
</feature>
<keyword evidence="2" id="KW-1003">Cell membrane</keyword>
<gene>
    <name evidence="8" type="ORF">H6H00_11135</name>
</gene>
<feature type="compositionally biased region" description="Pro residues" evidence="6">
    <location>
        <begin position="53"/>
        <end position="62"/>
    </location>
</feature>
<evidence type="ECO:0000256" key="7">
    <source>
        <dbReference type="SAM" id="Phobius"/>
    </source>
</evidence>
<dbReference type="CDD" id="cd06173">
    <property type="entry name" value="MFS_MefA_like"/>
    <property type="match status" value="1"/>
</dbReference>
<feature type="compositionally biased region" description="Polar residues" evidence="6">
    <location>
        <begin position="73"/>
        <end position="90"/>
    </location>
</feature>
<evidence type="ECO:0000256" key="3">
    <source>
        <dbReference type="ARBA" id="ARBA00022692"/>
    </source>
</evidence>
<feature type="transmembrane region" description="Helical" evidence="7">
    <location>
        <begin position="387"/>
        <end position="405"/>
    </location>
</feature>
<feature type="compositionally biased region" description="Low complexity" evidence="6">
    <location>
        <begin position="21"/>
        <end position="37"/>
    </location>
</feature>
<dbReference type="PANTHER" id="PTHR23513">
    <property type="entry name" value="INTEGRAL MEMBRANE EFFLUX PROTEIN-RELATED"/>
    <property type="match status" value="1"/>
</dbReference>
<dbReference type="InterPro" id="IPR011701">
    <property type="entry name" value="MFS"/>
</dbReference>
<dbReference type="Proteomes" id="UP000515728">
    <property type="component" value="Chromosome"/>
</dbReference>
<feature type="compositionally biased region" description="Basic and acidic residues" evidence="6">
    <location>
        <begin position="105"/>
        <end position="121"/>
    </location>
</feature>
<keyword evidence="5 7" id="KW-0472">Membrane</keyword>
<feature type="transmembrane region" description="Helical" evidence="7">
    <location>
        <begin position="238"/>
        <end position="259"/>
    </location>
</feature>
<feature type="compositionally biased region" description="Pro residues" evidence="6">
    <location>
        <begin position="132"/>
        <end position="157"/>
    </location>
</feature>
<feature type="compositionally biased region" description="Low complexity" evidence="6">
    <location>
        <begin position="176"/>
        <end position="185"/>
    </location>
</feature>
<dbReference type="InterPro" id="IPR036259">
    <property type="entry name" value="MFS_trans_sf"/>
</dbReference>